<dbReference type="Pfam" id="PF02878">
    <property type="entry name" value="PGM_PMM_I"/>
    <property type="match status" value="1"/>
</dbReference>
<dbReference type="PANTHER" id="PTHR43771">
    <property type="entry name" value="PHOSPHOMANNOMUTASE"/>
    <property type="match status" value="1"/>
</dbReference>
<evidence type="ECO:0000313" key="13">
    <source>
        <dbReference type="Proteomes" id="UP000572377"/>
    </source>
</evidence>
<dbReference type="CDD" id="cd03089">
    <property type="entry name" value="PMM_PGM"/>
    <property type="match status" value="1"/>
</dbReference>
<evidence type="ECO:0000256" key="1">
    <source>
        <dbReference type="ARBA" id="ARBA00001946"/>
    </source>
</evidence>
<protein>
    <submittedName>
        <fullName evidence="12">Phosphomannomutase</fullName>
    </submittedName>
</protein>
<dbReference type="InterPro" id="IPR005841">
    <property type="entry name" value="Alpha-D-phosphohexomutase_SF"/>
</dbReference>
<evidence type="ECO:0000259" key="11">
    <source>
        <dbReference type="Pfam" id="PF02880"/>
    </source>
</evidence>
<dbReference type="Pfam" id="PF02879">
    <property type="entry name" value="PGM_PMM_II"/>
    <property type="match status" value="1"/>
</dbReference>
<dbReference type="InterPro" id="IPR036900">
    <property type="entry name" value="A-D-PHexomutase_C_sf"/>
</dbReference>
<gene>
    <name evidence="12" type="ORF">HMH01_10350</name>
</gene>
<dbReference type="InterPro" id="IPR005846">
    <property type="entry name" value="A-D-PHexomutase_a/b/a-III"/>
</dbReference>
<dbReference type="Pfam" id="PF02880">
    <property type="entry name" value="PGM_PMM_III"/>
    <property type="match status" value="1"/>
</dbReference>
<dbReference type="GO" id="GO:0000287">
    <property type="term" value="F:magnesium ion binding"/>
    <property type="evidence" value="ECO:0007669"/>
    <property type="project" value="InterPro"/>
</dbReference>
<reference evidence="12 13" key="1">
    <citation type="submission" date="2020-05" db="EMBL/GenBank/DDBJ databases">
        <title>Gimesia benthica sp. nov., a novel planctomycete isolated from a deep-sea water sample of the Northwest Indian Ocean.</title>
        <authorList>
            <person name="Wang J."/>
            <person name="Ruan C."/>
            <person name="Song L."/>
            <person name="Zhu Y."/>
            <person name="Li A."/>
            <person name="Zheng X."/>
            <person name="Wang L."/>
            <person name="Lu Z."/>
            <person name="Huang Y."/>
            <person name="Du W."/>
            <person name="Zhou Y."/>
            <person name="Huang L."/>
            <person name="Dai X."/>
        </authorList>
    </citation>
    <scope>NUCLEOTIDE SEQUENCE [LARGE SCALE GENOMIC DNA]</scope>
    <source>
        <strain evidence="12 13">YYQ-30</strain>
    </source>
</reference>
<comment type="similarity">
    <text evidence="2 7">Belongs to the phosphohexose mutase family.</text>
</comment>
<dbReference type="GO" id="GO:0016868">
    <property type="term" value="F:intramolecular phosphotransferase activity"/>
    <property type="evidence" value="ECO:0007669"/>
    <property type="project" value="InterPro"/>
</dbReference>
<dbReference type="SUPFAM" id="SSF55957">
    <property type="entry name" value="Phosphoglucomutase, C-terminal domain"/>
    <property type="match status" value="1"/>
</dbReference>
<dbReference type="AlphaFoldDB" id="A0A849L381"/>
<dbReference type="SUPFAM" id="SSF53738">
    <property type="entry name" value="Phosphoglucomutase, first 3 domains"/>
    <property type="match status" value="3"/>
</dbReference>
<dbReference type="EMBL" id="JABFBC010000001">
    <property type="protein sequence ID" value="NNU80838.1"/>
    <property type="molecule type" value="Genomic_DNA"/>
</dbReference>
<keyword evidence="13" id="KW-1185">Reference proteome</keyword>
<evidence type="ECO:0000256" key="4">
    <source>
        <dbReference type="ARBA" id="ARBA00022723"/>
    </source>
</evidence>
<evidence type="ECO:0000256" key="3">
    <source>
        <dbReference type="ARBA" id="ARBA00022553"/>
    </source>
</evidence>
<comment type="cofactor">
    <cofactor evidence="1">
        <name>Mg(2+)</name>
        <dbReference type="ChEBI" id="CHEBI:18420"/>
    </cofactor>
</comment>
<keyword evidence="3" id="KW-0597">Phosphoprotein</keyword>
<dbReference type="RefSeq" id="WP_171325008.1">
    <property type="nucleotide sequence ID" value="NZ_JABFBC010000001.1"/>
</dbReference>
<comment type="caution">
    <text evidence="12">The sequence shown here is derived from an EMBL/GenBank/DDBJ whole genome shotgun (WGS) entry which is preliminary data.</text>
</comment>
<dbReference type="PRINTS" id="PR00509">
    <property type="entry name" value="PGMPMM"/>
</dbReference>
<dbReference type="InterPro" id="IPR016066">
    <property type="entry name" value="A-D-PHexomutase_CS"/>
</dbReference>
<dbReference type="Gene3D" id="3.40.120.10">
    <property type="entry name" value="Alpha-D-Glucose-1,6-Bisphosphate, subunit A, domain 3"/>
    <property type="match status" value="3"/>
</dbReference>
<dbReference type="InterPro" id="IPR005843">
    <property type="entry name" value="A-D-PHexomutase_C"/>
</dbReference>
<keyword evidence="4 7" id="KW-0479">Metal-binding</keyword>
<dbReference type="InterPro" id="IPR016055">
    <property type="entry name" value="A-D-PHexomutase_a/b/a-I/II/III"/>
</dbReference>
<evidence type="ECO:0000313" key="12">
    <source>
        <dbReference type="EMBL" id="NNU80838.1"/>
    </source>
</evidence>
<dbReference type="Proteomes" id="UP000572377">
    <property type="component" value="Unassembled WGS sequence"/>
</dbReference>
<organism evidence="12 13">
    <name type="scientific">Halovulum dunhuangense</name>
    <dbReference type="NCBI Taxonomy" id="1505036"/>
    <lineage>
        <taxon>Bacteria</taxon>
        <taxon>Pseudomonadati</taxon>
        <taxon>Pseudomonadota</taxon>
        <taxon>Alphaproteobacteria</taxon>
        <taxon>Rhodobacterales</taxon>
        <taxon>Paracoccaceae</taxon>
        <taxon>Halovulum</taxon>
    </lineage>
</organism>
<evidence type="ECO:0000259" key="8">
    <source>
        <dbReference type="Pfam" id="PF00408"/>
    </source>
</evidence>
<dbReference type="GO" id="GO:0005975">
    <property type="term" value="P:carbohydrate metabolic process"/>
    <property type="evidence" value="ECO:0007669"/>
    <property type="project" value="InterPro"/>
</dbReference>
<feature type="domain" description="Alpha-D-phosphohexomutase alpha/beta/alpha" evidence="10">
    <location>
        <begin position="151"/>
        <end position="256"/>
    </location>
</feature>
<sequence>MPPSPFKAYDLRGRVGEGIDAALMRRVGHAFAREVAEGAPVVIGRDMRESSPMLLDALAEGLADGGSDALDIGLCGTEEVYFATDHLGAGGGLMVTASHNPKGDNGLKLVRRGARPVSREDGLARVQALAEGGDLRPRSARGRRRQVAPRDAYVARILSFVDPARLAPLHILVNAGNGAAGPTFDAIAEAIAAAGAPLRFTRMHHEPDADFPHGVPNPLLPENQPPTGDAVRAAGADFGVAWDGDFDRCFFFDQAGAFVDGVYLVGLLARAVLRREPGARIVYDPRAVLNTRAVLAEAGGQGVMARTGHSYMKAVMRARNAAYGGEMSAHHYFRDFMFCDSGMIPWLKLAEEVSATGQGLGALVADRIAAFPVSGERNFRLADPAAAVARVEAAYAAQALHRDDSDGLSLEFADWRFNLRRSNTEALVRLNVESAGDASRVATEVARIGGLLAEG</sequence>
<dbReference type="InterPro" id="IPR005845">
    <property type="entry name" value="A-D-PHexomutase_a/b/a-II"/>
</dbReference>
<feature type="domain" description="Alpha-D-phosphohexomutase alpha/beta/alpha" evidence="11">
    <location>
        <begin position="261"/>
        <end position="369"/>
    </location>
</feature>
<name>A0A849L381_9RHOB</name>
<keyword evidence="6" id="KW-0413">Isomerase</keyword>
<proteinExistence type="inferred from homology"/>
<dbReference type="Pfam" id="PF00408">
    <property type="entry name" value="PGM_PMM_IV"/>
    <property type="match status" value="1"/>
</dbReference>
<feature type="domain" description="Alpha-D-phosphohexomutase C-terminal" evidence="8">
    <location>
        <begin position="378"/>
        <end position="447"/>
    </location>
</feature>
<dbReference type="PANTHER" id="PTHR43771:SF1">
    <property type="entry name" value="PHOSPHOMANNOMUTASE"/>
    <property type="match status" value="1"/>
</dbReference>
<evidence type="ECO:0000259" key="10">
    <source>
        <dbReference type="Pfam" id="PF02879"/>
    </source>
</evidence>
<dbReference type="InterPro" id="IPR005844">
    <property type="entry name" value="A-D-PHexomutase_a/b/a-I"/>
</dbReference>
<evidence type="ECO:0000259" key="9">
    <source>
        <dbReference type="Pfam" id="PF02878"/>
    </source>
</evidence>
<dbReference type="PROSITE" id="PS00710">
    <property type="entry name" value="PGM_PMM"/>
    <property type="match status" value="1"/>
</dbReference>
<evidence type="ECO:0000256" key="5">
    <source>
        <dbReference type="ARBA" id="ARBA00022842"/>
    </source>
</evidence>
<evidence type="ECO:0000256" key="2">
    <source>
        <dbReference type="ARBA" id="ARBA00010231"/>
    </source>
</evidence>
<evidence type="ECO:0000256" key="7">
    <source>
        <dbReference type="RuleBase" id="RU004326"/>
    </source>
</evidence>
<accession>A0A849L381</accession>
<feature type="domain" description="Alpha-D-phosphohexomutase alpha/beta/alpha" evidence="9">
    <location>
        <begin position="6"/>
        <end position="121"/>
    </location>
</feature>
<evidence type="ECO:0000256" key="6">
    <source>
        <dbReference type="ARBA" id="ARBA00023235"/>
    </source>
</evidence>
<keyword evidence="5 7" id="KW-0460">Magnesium</keyword>
<dbReference type="Gene3D" id="3.30.310.50">
    <property type="entry name" value="Alpha-D-phosphohexomutase, C-terminal domain"/>
    <property type="match status" value="1"/>
</dbReference>